<dbReference type="CDD" id="cd00082">
    <property type="entry name" value="HisKA"/>
    <property type="match status" value="1"/>
</dbReference>
<evidence type="ECO:0000256" key="9">
    <source>
        <dbReference type="PROSITE-ProRule" id="PRU00169"/>
    </source>
</evidence>
<dbReference type="InterPro" id="IPR036641">
    <property type="entry name" value="HPT_dom_sf"/>
</dbReference>
<evidence type="ECO:0000256" key="6">
    <source>
        <dbReference type="ARBA" id="ARBA00023012"/>
    </source>
</evidence>
<evidence type="ECO:0000256" key="3">
    <source>
        <dbReference type="ARBA" id="ARBA00018672"/>
    </source>
</evidence>
<dbReference type="PROSITE" id="PS50894">
    <property type="entry name" value="HPT"/>
    <property type="match status" value="1"/>
</dbReference>
<dbReference type="Pfam" id="PF01627">
    <property type="entry name" value="Hpt"/>
    <property type="match status" value="1"/>
</dbReference>
<dbReference type="InterPro" id="IPR036890">
    <property type="entry name" value="HATPase_C_sf"/>
</dbReference>
<dbReference type="SMART" id="SM00387">
    <property type="entry name" value="HATPase_c"/>
    <property type="match status" value="1"/>
</dbReference>
<keyword evidence="10" id="KW-0812">Transmembrane</keyword>
<feature type="transmembrane region" description="Helical" evidence="10">
    <location>
        <begin position="15"/>
        <end position="38"/>
    </location>
</feature>
<dbReference type="PANTHER" id="PTHR45339">
    <property type="entry name" value="HYBRID SIGNAL TRANSDUCTION HISTIDINE KINASE J"/>
    <property type="match status" value="1"/>
</dbReference>
<dbReference type="Gene3D" id="1.20.120.160">
    <property type="entry name" value="HPT domain"/>
    <property type="match status" value="1"/>
</dbReference>
<keyword evidence="15" id="KW-1185">Reference proteome</keyword>
<name>A0ABR7T2X8_HELCL</name>
<comment type="function">
    <text evidence="7">May play the central regulatory role in sporulation. It may be an element of the effector pathway responsible for the activation of sporulation genes in response to nutritional stress. Spo0A may act in concert with spo0H (a sigma factor) to control the expression of some genes that are critical to the sporulation process.</text>
</comment>
<dbReference type="InterPro" id="IPR001789">
    <property type="entry name" value="Sig_transdc_resp-reg_receiver"/>
</dbReference>
<dbReference type="InterPro" id="IPR003594">
    <property type="entry name" value="HATPase_dom"/>
</dbReference>
<dbReference type="Gene3D" id="3.40.50.2300">
    <property type="match status" value="1"/>
</dbReference>
<dbReference type="RefSeq" id="WP_188040632.1">
    <property type="nucleotide sequence ID" value="NZ_JACVHF010000011.1"/>
</dbReference>
<dbReference type="EMBL" id="JACVHF010000011">
    <property type="protein sequence ID" value="MBC9785132.1"/>
    <property type="molecule type" value="Genomic_DNA"/>
</dbReference>
<evidence type="ECO:0000256" key="7">
    <source>
        <dbReference type="ARBA" id="ARBA00024867"/>
    </source>
</evidence>
<dbReference type="PROSITE" id="PS50109">
    <property type="entry name" value="HIS_KIN"/>
    <property type="match status" value="1"/>
</dbReference>
<dbReference type="Proteomes" id="UP000617402">
    <property type="component" value="Unassembled WGS sequence"/>
</dbReference>
<dbReference type="SUPFAM" id="SSF55874">
    <property type="entry name" value="ATPase domain of HSP90 chaperone/DNA topoisomerase II/histidine kinase"/>
    <property type="match status" value="1"/>
</dbReference>
<dbReference type="CDD" id="cd16922">
    <property type="entry name" value="HATPase_EvgS-ArcB-TorS-like"/>
    <property type="match status" value="1"/>
</dbReference>
<dbReference type="InterPro" id="IPR011006">
    <property type="entry name" value="CheY-like_superfamily"/>
</dbReference>
<evidence type="ECO:0000256" key="2">
    <source>
        <dbReference type="ARBA" id="ARBA00012438"/>
    </source>
</evidence>
<keyword evidence="5" id="KW-0418">Kinase</keyword>
<dbReference type="SUPFAM" id="SSF47384">
    <property type="entry name" value="Homodimeric domain of signal transducing histidine kinase"/>
    <property type="match status" value="1"/>
</dbReference>
<dbReference type="SMART" id="SM00388">
    <property type="entry name" value="HisKA"/>
    <property type="match status" value="1"/>
</dbReference>
<dbReference type="EC" id="2.7.13.3" evidence="2"/>
<dbReference type="InterPro" id="IPR036097">
    <property type="entry name" value="HisK_dim/P_sf"/>
</dbReference>
<proteinExistence type="predicted"/>
<evidence type="ECO:0000256" key="1">
    <source>
        <dbReference type="ARBA" id="ARBA00000085"/>
    </source>
</evidence>
<comment type="caution">
    <text evidence="14">The sequence shown here is derived from an EMBL/GenBank/DDBJ whole genome shotgun (WGS) entry which is preliminary data.</text>
</comment>
<evidence type="ECO:0000259" key="13">
    <source>
        <dbReference type="PROSITE" id="PS50894"/>
    </source>
</evidence>
<feature type="transmembrane region" description="Helical" evidence="10">
    <location>
        <begin position="324"/>
        <end position="346"/>
    </location>
</feature>
<feature type="modified residue" description="4-aspartylphosphate" evidence="9">
    <location>
        <position position="707"/>
    </location>
</feature>
<keyword evidence="10" id="KW-0472">Membrane</keyword>
<evidence type="ECO:0000256" key="4">
    <source>
        <dbReference type="ARBA" id="ARBA00022553"/>
    </source>
</evidence>
<keyword evidence="10" id="KW-1133">Transmembrane helix</keyword>
<evidence type="ECO:0000256" key="5">
    <source>
        <dbReference type="ARBA" id="ARBA00022777"/>
    </source>
</evidence>
<evidence type="ECO:0000256" key="10">
    <source>
        <dbReference type="SAM" id="Phobius"/>
    </source>
</evidence>
<dbReference type="InterPro" id="IPR008207">
    <property type="entry name" value="Sig_transdc_His_kin_Hpt_dom"/>
</dbReference>
<dbReference type="SUPFAM" id="SSF52172">
    <property type="entry name" value="CheY-like"/>
    <property type="match status" value="1"/>
</dbReference>
<feature type="domain" description="Response regulatory" evidence="12">
    <location>
        <begin position="657"/>
        <end position="774"/>
    </location>
</feature>
<dbReference type="SMART" id="SM00448">
    <property type="entry name" value="REC"/>
    <property type="match status" value="1"/>
</dbReference>
<dbReference type="Pfam" id="PF02518">
    <property type="entry name" value="HATPase_c"/>
    <property type="match status" value="1"/>
</dbReference>
<accession>A0ABR7T2X8</accession>
<dbReference type="PROSITE" id="PS50110">
    <property type="entry name" value="RESPONSE_REGULATORY"/>
    <property type="match status" value="1"/>
</dbReference>
<keyword evidence="6" id="KW-0902">Two-component regulatory system</keyword>
<dbReference type="Pfam" id="PF00072">
    <property type="entry name" value="Response_reg"/>
    <property type="match status" value="1"/>
</dbReference>
<dbReference type="InterPro" id="IPR005467">
    <property type="entry name" value="His_kinase_dom"/>
</dbReference>
<evidence type="ECO:0000256" key="8">
    <source>
        <dbReference type="PROSITE-ProRule" id="PRU00110"/>
    </source>
</evidence>
<evidence type="ECO:0000259" key="11">
    <source>
        <dbReference type="PROSITE" id="PS50109"/>
    </source>
</evidence>
<dbReference type="Gene3D" id="1.10.287.130">
    <property type="match status" value="1"/>
</dbReference>
<dbReference type="Gene3D" id="3.30.565.10">
    <property type="entry name" value="Histidine kinase-like ATPase, C-terminal domain"/>
    <property type="match status" value="1"/>
</dbReference>
<feature type="modified residue" description="Phosphohistidine" evidence="8">
    <location>
        <position position="843"/>
    </location>
</feature>
<keyword evidence="4 9" id="KW-0597">Phosphoprotein</keyword>
<keyword evidence="5" id="KW-0808">Transferase</keyword>
<dbReference type="CDD" id="cd17546">
    <property type="entry name" value="REC_hyHK_CKI1_RcsC-like"/>
    <property type="match status" value="1"/>
</dbReference>
<dbReference type="SUPFAM" id="SSF47226">
    <property type="entry name" value="Histidine-containing phosphotransfer domain, HPT domain"/>
    <property type="match status" value="1"/>
</dbReference>
<feature type="domain" description="HPt" evidence="13">
    <location>
        <begin position="804"/>
        <end position="898"/>
    </location>
</feature>
<evidence type="ECO:0000313" key="14">
    <source>
        <dbReference type="EMBL" id="MBC9785132.1"/>
    </source>
</evidence>
<comment type="catalytic activity">
    <reaction evidence="1">
        <text>ATP + protein L-histidine = ADP + protein N-phospho-L-histidine.</text>
        <dbReference type="EC" id="2.7.13.3"/>
    </reaction>
</comment>
<reference evidence="14 15" key="1">
    <citation type="submission" date="2020-07" db="EMBL/GenBank/DDBJ databases">
        <title>Draft whole-genome sequence of Heliobacterium chlorum DSM 3682, type strain.</title>
        <authorList>
            <person name="Kyndt J.A."/>
            <person name="Meyer T.E."/>
            <person name="Imhoff J.F."/>
        </authorList>
    </citation>
    <scope>NUCLEOTIDE SEQUENCE [LARGE SCALE GENOMIC DNA]</scope>
    <source>
        <strain evidence="14 15">DSM 3682</strain>
    </source>
</reference>
<evidence type="ECO:0000259" key="12">
    <source>
        <dbReference type="PROSITE" id="PS50110"/>
    </source>
</evidence>
<protein>
    <recommendedName>
        <fullName evidence="3">Stage 0 sporulation protein A homolog</fullName>
        <ecNumber evidence="2">2.7.13.3</ecNumber>
    </recommendedName>
</protein>
<dbReference type="InterPro" id="IPR003661">
    <property type="entry name" value="HisK_dim/P_dom"/>
</dbReference>
<feature type="domain" description="Histidine kinase" evidence="11">
    <location>
        <begin position="369"/>
        <end position="590"/>
    </location>
</feature>
<organism evidence="14 15">
    <name type="scientific">Heliobacterium chlorum</name>
    <dbReference type="NCBI Taxonomy" id="2698"/>
    <lineage>
        <taxon>Bacteria</taxon>
        <taxon>Bacillati</taxon>
        <taxon>Bacillota</taxon>
        <taxon>Clostridia</taxon>
        <taxon>Eubacteriales</taxon>
        <taxon>Heliobacteriaceae</taxon>
        <taxon>Heliobacterium</taxon>
    </lineage>
</organism>
<dbReference type="InterPro" id="IPR004358">
    <property type="entry name" value="Sig_transdc_His_kin-like_C"/>
</dbReference>
<sequence>MFKPNLTAIRSSVQIKWLIGIGLLAITLQCLISYYFYVELQDTLYEERKYQQELIEKNIMTLTANADKAYQIIEASVEEKMKLYSEAMIKKYNRDPNVLQWDLEALKRQFDDFDIYIIDNNFTVVHTTVPSDLHLNFKQKQSSRFIQMLQDRLGKNEFTSDRFIISIVKKETRKFGYMPTPDHKYLFELGVKASKYTDMMQDLDLVHLARNAVQNYPSVTSATIYSLQVDSQIRGTLSHYSADSAPVPKGPAYMDMAKEAILSNKTVEYTRWDPESQSSLTYRYIPFIAFNGEKKPDYYNSRIIELVYNDRNLQYTLHAQSVRIGTGIVIVAVVLVAWLASIFSMVQRLEQARNAAEEANKIKSDFFSTITHEIRTPMQGIVGTTELLLTTPLTDMQRQQAFIIRDSAELMTNIMNDILDFSKIEAGQILIETTKINLNDLLQAISQLVTPKINERGLTFQCMADIHIPSVVQGDPLRLKQVLLNLLNNAVKFTEAGTISLHICLEESVDTGKMLRFEVHDTGIGISPDVQDKLFQPFVQADSSISRQYGGTGLGLSICKHLVELMGGHIGVQSTPNVGSTFWFTIPLTEEPPSPELDTSVDRLLSIEALNGAVEAACDRSNVLSAAVTSESSTIASPSKMMETGPWRIEKSYLSKPILIVDDHRPNRLVLRMQLETMGFTNLYEVTNGQKAVEAVQQSRYALILMDNRMPVLDGIQAAAAIRQWENELTWRSRIVIISGEEPDWRQRAESGVDDFLTKPMTLKTLRETVVYWLSLGNGDRELSLRPSIDPEAMSINAELQESTEEKIRELYTAYFQDTPSRLAALQEAIESNNAFQVRSVAHGLKSASAAVGAMDLYKLCRDLEMMAKNDQLESSSAVLKEIERQFSLVKKAFSFLN</sequence>
<dbReference type="PANTHER" id="PTHR45339:SF3">
    <property type="entry name" value="HISTIDINE KINASE"/>
    <property type="match status" value="1"/>
</dbReference>
<gene>
    <name evidence="14" type="ORF">H1S01_11495</name>
</gene>
<dbReference type="Pfam" id="PF00512">
    <property type="entry name" value="HisKA"/>
    <property type="match status" value="1"/>
</dbReference>
<dbReference type="PRINTS" id="PR00344">
    <property type="entry name" value="BCTRLSENSOR"/>
</dbReference>
<evidence type="ECO:0000313" key="15">
    <source>
        <dbReference type="Proteomes" id="UP000617402"/>
    </source>
</evidence>